<dbReference type="PANTHER" id="PTHR34820">
    <property type="entry name" value="INNER MEMBRANE PROTEIN YEBZ"/>
    <property type="match status" value="1"/>
</dbReference>
<keyword evidence="3 6" id="KW-0812">Transmembrane</keyword>
<feature type="transmembrane region" description="Helical" evidence="6">
    <location>
        <begin position="545"/>
        <end position="566"/>
    </location>
</feature>
<dbReference type="KEGG" id="nav:JQS30_00945"/>
<evidence type="ECO:0000313" key="8">
    <source>
        <dbReference type="EMBL" id="QSB05540.1"/>
    </source>
</evidence>
<proteinExistence type="predicted"/>
<feature type="transmembrane region" description="Helical" evidence="6">
    <location>
        <begin position="25"/>
        <end position="48"/>
    </location>
</feature>
<organism evidence="8 9">
    <name type="scientific">Natronoglycomyces albus</name>
    <dbReference type="NCBI Taxonomy" id="2811108"/>
    <lineage>
        <taxon>Bacteria</taxon>
        <taxon>Bacillati</taxon>
        <taxon>Actinomycetota</taxon>
        <taxon>Actinomycetes</taxon>
        <taxon>Glycomycetales</taxon>
        <taxon>Glycomycetaceae</taxon>
        <taxon>Natronoglycomyces</taxon>
    </lineage>
</organism>
<feature type="transmembrane region" description="Helical" evidence="6">
    <location>
        <begin position="303"/>
        <end position="322"/>
    </location>
</feature>
<dbReference type="RefSeq" id="WP_213171548.1">
    <property type="nucleotide sequence ID" value="NZ_CP070496.1"/>
</dbReference>
<comment type="subcellular location">
    <subcellularLocation>
        <location evidence="1">Cell membrane</location>
        <topology evidence="1">Multi-pass membrane protein</topology>
    </subcellularLocation>
</comment>
<feature type="transmembrane region" description="Helical" evidence="6">
    <location>
        <begin position="472"/>
        <end position="491"/>
    </location>
</feature>
<feature type="transmembrane region" description="Helical" evidence="6">
    <location>
        <begin position="273"/>
        <end position="291"/>
    </location>
</feature>
<dbReference type="Pfam" id="PF05425">
    <property type="entry name" value="CopD"/>
    <property type="match status" value="1"/>
</dbReference>
<dbReference type="Proteomes" id="UP000662939">
    <property type="component" value="Chromosome"/>
</dbReference>
<evidence type="ECO:0000256" key="3">
    <source>
        <dbReference type="ARBA" id="ARBA00022692"/>
    </source>
</evidence>
<feature type="transmembrane region" description="Helical" evidence="6">
    <location>
        <begin position="164"/>
        <end position="183"/>
    </location>
</feature>
<evidence type="ECO:0000256" key="5">
    <source>
        <dbReference type="ARBA" id="ARBA00023136"/>
    </source>
</evidence>
<sequence>MTTTSTDQVPLTDTRPEAPQGASGCLRFVVLLTALFTATCATAVALQWGGAVDIVELPGLSTADPTVAWTSGFLKLAGNLAAVAAVGLSMAAAFFISGRENAPTRLTAQGWQWMRMAAAAAIAWGIILLIRVPVDYADTFARPLGEVTTEGAWSYATQSDQGQTLLLAAALALVAGILAATALSVSGAVWTALIALAAALPPVFTGHSASSGNHQIAIDSMLLHVIGAVLWTGGLLALFLARAATGKAPTTTGKQRRQRAIPLHLAARRYSHLALLAFSVVAVSGIINFIAREPLESLLTSSYGAIATGKIVLMAACGYLGWWHRRRTLPQLRAGKPRAFARLAGVELVIMAATFGLASALALTPPPGDDTGTVEATTALLGYSLDEPFRWSAVATTWYPNIMFCFLALIAVGSYLAGVRRLRKRGDTWSGVRTWVWIAGWALIVFATSSGIGKYAMAMFSVHMVQHMALNMAGPILIVLGAPTTLALRALRPNVDRGPREWLLSILHSKWVKAISQPLVALAIYMSSLYVMYLTPMFEWAMDSHVGHTFMLLHFLAAGCLFFWVIIGPDPKPRDVSYPAKILIFFISLVFHAIFGLTLMMTTSVIAEPWYTALALEWNADLLDDQQTGGGIAWAFGEVPSLFVLAALVAQWSKSEEREARRIDRVAQRAQESDSPEDDPHEVYNAYLARLAEEDRKRAEAGQ</sequence>
<accession>A0A895XTF5</accession>
<dbReference type="AlphaFoldDB" id="A0A895XTF5"/>
<feature type="transmembrane region" description="Helical" evidence="6">
    <location>
        <begin position="343"/>
        <end position="363"/>
    </location>
</feature>
<keyword evidence="9" id="KW-1185">Reference proteome</keyword>
<dbReference type="EMBL" id="CP070496">
    <property type="protein sequence ID" value="QSB05540.1"/>
    <property type="molecule type" value="Genomic_DNA"/>
</dbReference>
<feature type="transmembrane region" description="Helical" evidence="6">
    <location>
        <begin position="631"/>
        <end position="652"/>
    </location>
</feature>
<evidence type="ECO:0000313" key="9">
    <source>
        <dbReference type="Proteomes" id="UP000662939"/>
    </source>
</evidence>
<feature type="transmembrane region" description="Helical" evidence="6">
    <location>
        <begin position="431"/>
        <end position="452"/>
    </location>
</feature>
<reference evidence="8" key="1">
    <citation type="submission" date="2021-02" db="EMBL/GenBank/DDBJ databases">
        <title>Natronoglycomyces albus gen. nov., sp. nov, a haloalkaliphilic actinobacterium from a soda solonchak soil.</title>
        <authorList>
            <person name="Sorokin D.Y."/>
            <person name="Khijniak T.V."/>
            <person name="Zakharycheva A.P."/>
            <person name="Boueva O.V."/>
            <person name="Ariskina E.V."/>
            <person name="Hahnke R.L."/>
            <person name="Bunk B."/>
            <person name="Sproer C."/>
            <person name="Schumann P."/>
            <person name="Evtushenko L.I."/>
            <person name="Kublanov I.V."/>
        </authorList>
    </citation>
    <scope>NUCLEOTIDE SEQUENCE</scope>
    <source>
        <strain evidence="8">DSM 106290</strain>
    </source>
</reference>
<dbReference type="InterPro" id="IPR019108">
    <property type="entry name" value="Caa3_assmbl_CtaG-rel"/>
</dbReference>
<dbReference type="GO" id="GO:0005886">
    <property type="term" value="C:plasma membrane"/>
    <property type="evidence" value="ECO:0007669"/>
    <property type="project" value="UniProtKB-SubCell"/>
</dbReference>
<feature type="transmembrane region" description="Helical" evidence="6">
    <location>
        <begin position="398"/>
        <end position="419"/>
    </location>
</feature>
<keyword evidence="2" id="KW-1003">Cell membrane</keyword>
<dbReference type="GO" id="GO:0006825">
    <property type="term" value="P:copper ion transport"/>
    <property type="evidence" value="ECO:0007669"/>
    <property type="project" value="InterPro"/>
</dbReference>
<dbReference type="InterPro" id="IPR008457">
    <property type="entry name" value="Cu-R_CopD_dom"/>
</dbReference>
<feature type="transmembrane region" description="Helical" evidence="6">
    <location>
        <begin position="578"/>
        <end position="611"/>
    </location>
</feature>
<evidence type="ECO:0000256" key="4">
    <source>
        <dbReference type="ARBA" id="ARBA00022989"/>
    </source>
</evidence>
<feature type="transmembrane region" description="Helical" evidence="6">
    <location>
        <begin position="511"/>
        <end position="533"/>
    </location>
</feature>
<evidence type="ECO:0000256" key="2">
    <source>
        <dbReference type="ARBA" id="ARBA00022475"/>
    </source>
</evidence>
<keyword evidence="5 6" id="KW-0472">Membrane</keyword>
<evidence type="ECO:0000256" key="1">
    <source>
        <dbReference type="ARBA" id="ARBA00004651"/>
    </source>
</evidence>
<feature type="transmembrane region" description="Helical" evidence="6">
    <location>
        <begin position="221"/>
        <end position="241"/>
    </location>
</feature>
<protein>
    <submittedName>
        <fullName evidence="8">Bifunctional copper resistance protein CopD/cytochrome c oxidase assembly protein</fullName>
    </submittedName>
</protein>
<dbReference type="Pfam" id="PF09678">
    <property type="entry name" value="Caa3_CtaG"/>
    <property type="match status" value="1"/>
</dbReference>
<feature type="transmembrane region" description="Helical" evidence="6">
    <location>
        <begin position="76"/>
        <end position="96"/>
    </location>
</feature>
<dbReference type="PANTHER" id="PTHR34820:SF4">
    <property type="entry name" value="INNER MEMBRANE PROTEIN YEBZ"/>
    <property type="match status" value="1"/>
</dbReference>
<dbReference type="InterPro" id="IPR032694">
    <property type="entry name" value="CopC/D"/>
</dbReference>
<name>A0A895XTF5_9ACTN</name>
<feature type="transmembrane region" description="Helical" evidence="6">
    <location>
        <begin position="116"/>
        <end position="134"/>
    </location>
</feature>
<evidence type="ECO:0000259" key="7">
    <source>
        <dbReference type="Pfam" id="PF05425"/>
    </source>
</evidence>
<feature type="transmembrane region" description="Helical" evidence="6">
    <location>
        <begin position="190"/>
        <end position="209"/>
    </location>
</feature>
<evidence type="ECO:0000256" key="6">
    <source>
        <dbReference type="SAM" id="Phobius"/>
    </source>
</evidence>
<feature type="domain" description="Copper resistance protein D" evidence="7">
    <location>
        <begin position="266"/>
        <end position="361"/>
    </location>
</feature>
<gene>
    <name evidence="8" type="ORF">JQS30_00945</name>
</gene>
<keyword evidence="4 6" id="KW-1133">Transmembrane helix</keyword>